<gene>
    <name evidence="2" type="ORF">PCOR1329_LOCUS3846</name>
</gene>
<name>A0ABN9PKN7_9DINO</name>
<keyword evidence="1" id="KW-0472">Membrane</keyword>
<organism evidence="2 3">
    <name type="scientific">Prorocentrum cordatum</name>
    <dbReference type="NCBI Taxonomy" id="2364126"/>
    <lineage>
        <taxon>Eukaryota</taxon>
        <taxon>Sar</taxon>
        <taxon>Alveolata</taxon>
        <taxon>Dinophyceae</taxon>
        <taxon>Prorocentrales</taxon>
        <taxon>Prorocentraceae</taxon>
        <taxon>Prorocentrum</taxon>
    </lineage>
</organism>
<keyword evidence="1" id="KW-1133">Transmembrane helix</keyword>
<evidence type="ECO:0000313" key="2">
    <source>
        <dbReference type="EMBL" id="CAK0793591.1"/>
    </source>
</evidence>
<keyword evidence="3" id="KW-1185">Reference proteome</keyword>
<dbReference type="EMBL" id="CAUYUJ010001002">
    <property type="protein sequence ID" value="CAK0793591.1"/>
    <property type="molecule type" value="Genomic_DNA"/>
</dbReference>
<sequence>MASGRSSAASTRGLTLCSTLPCPRSATRPSRIPLHMMILLLVANQSTTTPPSVANNLFSQHILPIVLAILMLPLAALDPYTMHMPMRPLLVCQGTMTLPLVPNGLFS</sequence>
<reference evidence="2" key="1">
    <citation type="submission" date="2023-10" db="EMBL/GenBank/DDBJ databases">
        <authorList>
            <person name="Chen Y."/>
            <person name="Shah S."/>
            <person name="Dougan E. K."/>
            <person name="Thang M."/>
            <person name="Chan C."/>
        </authorList>
    </citation>
    <scope>NUCLEOTIDE SEQUENCE [LARGE SCALE GENOMIC DNA]</scope>
</reference>
<evidence type="ECO:0000313" key="3">
    <source>
        <dbReference type="Proteomes" id="UP001189429"/>
    </source>
</evidence>
<feature type="transmembrane region" description="Helical" evidence="1">
    <location>
        <begin position="58"/>
        <end position="77"/>
    </location>
</feature>
<dbReference type="Proteomes" id="UP001189429">
    <property type="component" value="Unassembled WGS sequence"/>
</dbReference>
<accession>A0ABN9PKN7</accession>
<comment type="caution">
    <text evidence="2">The sequence shown here is derived from an EMBL/GenBank/DDBJ whole genome shotgun (WGS) entry which is preliminary data.</text>
</comment>
<evidence type="ECO:0000256" key="1">
    <source>
        <dbReference type="SAM" id="Phobius"/>
    </source>
</evidence>
<protein>
    <submittedName>
        <fullName evidence="2">Uncharacterized protein</fullName>
    </submittedName>
</protein>
<keyword evidence="1" id="KW-0812">Transmembrane</keyword>
<proteinExistence type="predicted"/>